<name>A0AA36J768_9DINO</name>
<evidence type="ECO:0000313" key="2">
    <source>
        <dbReference type="EMBL" id="CAJ1400436.1"/>
    </source>
</evidence>
<comment type="caution">
    <text evidence="2">The sequence shown here is derived from an EMBL/GenBank/DDBJ whole genome shotgun (WGS) entry which is preliminary data.</text>
</comment>
<organism evidence="2 3">
    <name type="scientific">Effrenium voratum</name>
    <dbReference type="NCBI Taxonomy" id="2562239"/>
    <lineage>
        <taxon>Eukaryota</taxon>
        <taxon>Sar</taxon>
        <taxon>Alveolata</taxon>
        <taxon>Dinophyceae</taxon>
        <taxon>Suessiales</taxon>
        <taxon>Symbiodiniaceae</taxon>
        <taxon>Effrenium</taxon>
    </lineage>
</organism>
<feature type="compositionally biased region" description="Basic residues" evidence="1">
    <location>
        <begin position="556"/>
        <end position="568"/>
    </location>
</feature>
<feature type="compositionally biased region" description="Basic and acidic residues" evidence="1">
    <location>
        <begin position="243"/>
        <end position="320"/>
    </location>
</feature>
<feature type="compositionally biased region" description="Basic residues" evidence="1">
    <location>
        <begin position="418"/>
        <end position="431"/>
    </location>
</feature>
<dbReference type="AlphaFoldDB" id="A0AA36J768"/>
<feature type="region of interest" description="Disordered" evidence="1">
    <location>
        <begin position="89"/>
        <end position="128"/>
    </location>
</feature>
<feature type="region of interest" description="Disordered" evidence="1">
    <location>
        <begin position="541"/>
        <end position="568"/>
    </location>
</feature>
<sequence length="568" mass="63198">MAIDLETFLGEWKDSLGNDVTVEWAKPGSRGGQLSVVLSKPRSSRDPIRLDVKSVGKGRFVCGHYDLDLEDSSEDRIVWADCRNRGKTSVWKRTGKHGASRSRSRSRRNDRRPKAVLDDTPRGNWQSGYGLPPPAVYWAQAAPGWAPPEPPRSAVASEGPTPGAWVPPSVEVQERSQSPPGLLALPAPEPGVFEEPSGAVLMPMVRAAPVKVLPPPPLVDEMEEFDKLLLQAEAGHDGSAPLHQEKSRQVEPQQRARDERKEARRQAKAKEREARDSERAEAEARARERHEKEQREQREQELKELKELREAELRKEETKPKAVKAKKKLPMAVKLEVIEDEAPKLIVSDNVQAQAQAQEPVREEPSRDPRRRTTDEHQEHQEEEATVQVLVDPYLVPEPDTALSVEVLQPKVLAKQAIPKRRRAAPKRAIAKRPAVTPEQERKLQEIKHLLEMETAMPPLAMSGMSPPGMPPVPPPPPVPALPMSTPISAPITPVAPTPMALAPMAPMLTPTTPRIVKASAPLSAEEEERQRRLNAYSNLLLGGDDEDAQEPAPWKRQKRRRAVGVEL</sequence>
<feature type="region of interest" description="Disordered" evidence="1">
    <location>
        <begin position="418"/>
        <end position="442"/>
    </location>
</feature>
<evidence type="ECO:0000313" key="3">
    <source>
        <dbReference type="Proteomes" id="UP001178507"/>
    </source>
</evidence>
<feature type="compositionally biased region" description="Basic and acidic residues" evidence="1">
    <location>
        <begin position="360"/>
        <end position="380"/>
    </location>
</feature>
<gene>
    <name evidence="2" type="ORF">EVOR1521_LOCUS23771</name>
</gene>
<dbReference type="EMBL" id="CAUJNA010003372">
    <property type="protein sequence ID" value="CAJ1400436.1"/>
    <property type="molecule type" value="Genomic_DNA"/>
</dbReference>
<feature type="region of interest" description="Disordered" evidence="1">
    <location>
        <begin position="340"/>
        <end position="390"/>
    </location>
</feature>
<keyword evidence="3" id="KW-1185">Reference proteome</keyword>
<feature type="region of interest" description="Disordered" evidence="1">
    <location>
        <begin position="142"/>
        <end position="190"/>
    </location>
</feature>
<evidence type="ECO:0000256" key="1">
    <source>
        <dbReference type="SAM" id="MobiDB-lite"/>
    </source>
</evidence>
<feature type="compositionally biased region" description="Basic residues" evidence="1">
    <location>
        <begin position="93"/>
        <end position="111"/>
    </location>
</feature>
<protein>
    <submittedName>
        <fullName evidence="2">Uncharacterized protein</fullName>
    </submittedName>
</protein>
<reference evidence="2" key="1">
    <citation type="submission" date="2023-08" db="EMBL/GenBank/DDBJ databases">
        <authorList>
            <person name="Chen Y."/>
            <person name="Shah S."/>
            <person name="Dougan E. K."/>
            <person name="Thang M."/>
            <person name="Chan C."/>
        </authorList>
    </citation>
    <scope>NUCLEOTIDE SEQUENCE</scope>
</reference>
<accession>A0AA36J768</accession>
<proteinExistence type="predicted"/>
<feature type="compositionally biased region" description="Basic and acidic residues" evidence="1">
    <location>
        <begin position="112"/>
        <end position="121"/>
    </location>
</feature>
<dbReference type="Proteomes" id="UP001178507">
    <property type="component" value="Unassembled WGS sequence"/>
</dbReference>
<feature type="region of interest" description="Disordered" evidence="1">
    <location>
        <begin position="229"/>
        <end position="326"/>
    </location>
</feature>